<organism evidence="10 11">
    <name type="scientific">Aureimonas fodinaquatilis</name>
    <dbReference type="NCBI Taxonomy" id="2565783"/>
    <lineage>
        <taxon>Bacteria</taxon>
        <taxon>Pseudomonadati</taxon>
        <taxon>Pseudomonadota</taxon>
        <taxon>Alphaproteobacteria</taxon>
        <taxon>Hyphomicrobiales</taxon>
        <taxon>Aurantimonadaceae</taxon>
        <taxon>Aureimonas</taxon>
    </lineage>
</organism>
<dbReference type="GO" id="GO:0006865">
    <property type="term" value="P:amino acid transport"/>
    <property type="evidence" value="ECO:0007669"/>
    <property type="project" value="TreeGrafter"/>
</dbReference>
<evidence type="ECO:0000256" key="3">
    <source>
        <dbReference type="ARBA" id="ARBA00022448"/>
    </source>
</evidence>
<evidence type="ECO:0000256" key="2">
    <source>
        <dbReference type="ARBA" id="ARBA00010072"/>
    </source>
</evidence>
<feature type="transmembrane region" description="Helical" evidence="8">
    <location>
        <begin position="61"/>
        <end position="82"/>
    </location>
</feature>
<dbReference type="Proteomes" id="UP000324738">
    <property type="component" value="Unassembled WGS sequence"/>
</dbReference>
<dbReference type="OrthoDB" id="9809799at2"/>
<dbReference type="GO" id="GO:0022857">
    <property type="term" value="F:transmembrane transporter activity"/>
    <property type="evidence" value="ECO:0007669"/>
    <property type="project" value="InterPro"/>
</dbReference>
<dbReference type="PANTHER" id="PTHR30614">
    <property type="entry name" value="MEMBRANE COMPONENT OF AMINO ACID ABC TRANSPORTER"/>
    <property type="match status" value="1"/>
</dbReference>
<dbReference type="InterPro" id="IPR043429">
    <property type="entry name" value="ArtM/GltK/GlnP/TcyL/YhdX-like"/>
</dbReference>
<evidence type="ECO:0000256" key="6">
    <source>
        <dbReference type="ARBA" id="ARBA00022989"/>
    </source>
</evidence>
<keyword evidence="7 8" id="KW-0472">Membrane</keyword>
<dbReference type="CDD" id="cd06261">
    <property type="entry name" value="TM_PBP2"/>
    <property type="match status" value="1"/>
</dbReference>
<keyword evidence="3 8" id="KW-0813">Transport</keyword>
<dbReference type="Gene3D" id="1.10.3720.10">
    <property type="entry name" value="MetI-like"/>
    <property type="match status" value="1"/>
</dbReference>
<dbReference type="AlphaFoldDB" id="A0A5B0DT49"/>
<feature type="transmembrane region" description="Helical" evidence="8">
    <location>
        <begin position="20"/>
        <end position="49"/>
    </location>
</feature>
<gene>
    <name evidence="10" type="ORF">FPY71_14075</name>
</gene>
<proteinExistence type="inferred from homology"/>
<keyword evidence="6 8" id="KW-1133">Transmembrane helix</keyword>
<feature type="transmembrane region" description="Helical" evidence="8">
    <location>
        <begin position="196"/>
        <end position="218"/>
    </location>
</feature>
<dbReference type="InterPro" id="IPR035906">
    <property type="entry name" value="MetI-like_sf"/>
</dbReference>
<keyword evidence="4" id="KW-1003">Cell membrane</keyword>
<keyword evidence="11" id="KW-1185">Reference proteome</keyword>
<evidence type="ECO:0000256" key="4">
    <source>
        <dbReference type="ARBA" id="ARBA00022475"/>
    </source>
</evidence>
<keyword evidence="5 8" id="KW-0812">Transmembrane</keyword>
<name>A0A5B0DT49_9HYPH</name>
<dbReference type="NCBIfam" id="TIGR01726">
    <property type="entry name" value="HEQRo_perm_3TM"/>
    <property type="match status" value="1"/>
</dbReference>
<comment type="similarity">
    <text evidence="2">Belongs to the binding-protein-dependent transport system permease family. HisMQ subfamily.</text>
</comment>
<dbReference type="InterPro" id="IPR010065">
    <property type="entry name" value="AA_ABC_transptr_permease_3TM"/>
</dbReference>
<dbReference type="PROSITE" id="PS50928">
    <property type="entry name" value="ABC_TM1"/>
    <property type="match status" value="1"/>
</dbReference>
<comment type="caution">
    <text evidence="10">The sequence shown here is derived from an EMBL/GenBank/DDBJ whole genome shotgun (WGS) entry which is preliminary data.</text>
</comment>
<comment type="subcellular location">
    <subcellularLocation>
        <location evidence="1">Cell inner membrane</location>
        <topology evidence="1">Multi-pass membrane protein</topology>
    </subcellularLocation>
    <subcellularLocation>
        <location evidence="8">Cell membrane</location>
        <topology evidence="8">Multi-pass membrane protein</topology>
    </subcellularLocation>
</comment>
<dbReference type="RefSeq" id="WP_149300931.1">
    <property type="nucleotide sequence ID" value="NZ_VTWH01000003.1"/>
</dbReference>
<dbReference type="Pfam" id="PF00528">
    <property type="entry name" value="BPD_transp_1"/>
    <property type="match status" value="1"/>
</dbReference>
<evidence type="ECO:0000256" key="1">
    <source>
        <dbReference type="ARBA" id="ARBA00004429"/>
    </source>
</evidence>
<dbReference type="GO" id="GO:0043190">
    <property type="term" value="C:ATP-binding cassette (ABC) transporter complex"/>
    <property type="evidence" value="ECO:0007669"/>
    <property type="project" value="InterPro"/>
</dbReference>
<sequence length="231" mass="25929">MLDLIHNYWLFFLIGDYPNGPIGGLAMTMIIALLSLAITFPLAVLMALARISPLRWISWPATGFVYVIRGMPLLMLLFWVYFFLPVLLGFPLSGFWSIVISIVVFQTAYLAEVIRAAIEALPRGQDEAARSLGMRYWSIMFRIILPQALFNAIPGILNQLTAIIKETSLGYILAVNEITYVAGAINGLLITRSVEVFLILAATYFILCSSVSYLATYLENRINRKRARVNQ</sequence>
<feature type="transmembrane region" description="Helical" evidence="8">
    <location>
        <begin position="94"/>
        <end position="118"/>
    </location>
</feature>
<feature type="domain" description="ABC transmembrane type-1" evidence="9">
    <location>
        <begin position="25"/>
        <end position="207"/>
    </location>
</feature>
<evidence type="ECO:0000256" key="7">
    <source>
        <dbReference type="ARBA" id="ARBA00023136"/>
    </source>
</evidence>
<dbReference type="EMBL" id="VTWH01000003">
    <property type="protein sequence ID" value="KAA0969646.1"/>
    <property type="molecule type" value="Genomic_DNA"/>
</dbReference>
<evidence type="ECO:0000259" key="9">
    <source>
        <dbReference type="PROSITE" id="PS50928"/>
    </source>
</evidence>
<evidence type="ECO:0000256" key="8">
    <source>
        <dbReference type="RuleBase" id="RU363032"/>
    </source>
</evidence>
<evidence type="ECO:0000313" key="11">
    <source>
        <dbReference type="Proteomes" id="UP000324738"/>
    </source>
</evidence>
<evidence type="ECO:0000256" key="5">
    <source>
        <dbReference type="ARBA" id="ARBA00022692"/>
    </source>
</evidence>
<dbReference type="SUPFAM" id="SSF161098">
    <property type="entry name" value="MetI-like"/>
    <property type="match status" value="1"/>
</dbReference>
<feature type="transmembrane region" description="Helical" evidence="8">
    <location>
        <begin position="169"/>
        <end position="189"/>
    </location>
</feature>
<evidence type="ECO:0000313" key="10">
    <source>
        <dbReference type="EMBL" id="KAA0969646.1"/>
    </source>
</evidence>
<protein>
    <submittedName>
        <fullName evidence="10">Amino acid ABC transporter permease</fullName>
    </submittedName>
</protein>
<reference evidence="10 11" key="1">
    <citation type="submission" date="2019-08" db="EMBL/GenBank/DDBJ databases">
        <title>Aureimonas fodiniaquatilis sp. nov., isolated from a coal mine wastewater.</title>
        <authorList>
            <person name="Kim W."/>
        </authorList>
    </citation>
    <scope>NUCLEOTIDE SEQUENCE [LARGE SCALE GENOMIC DNA]</scope>
    <source>
        <strain evidence="10 11">CAU 1482</strain>
    </source>
</reference>
<dbReference type="PANTHER" id="PTHR30614:SF21">
    <property type="entry name" value="AMINO ACID ABC TRANSPORTER PERMEASE"/>
    <property type="match status" value="1"/>
</dbReference>
<accession>A0A5B0DT49</accession>
<dbReference type="InterPro" id="IPR000515">
    <property type="entry name" value="MetI-like"/>
</dbReference>